<dbReference type="Pfam" id="PF01551">
    <property type="entry name" value="Peptidase_M23"/>
    <property type="match status" value="1"/>
</dbReference>
<dbReference type="AlphaFoldDB" id="A0A8D5UHK2"/>
<dbReference type="GO" id="GO:0004222">
    <property type="term" value="F:metalloendopeptidase activity"/>
    <property type="evidence" value="ECO:0007669"/>
    <property type="project" value="TreeGrafter"/>
</dbReference>
<dbReference type="Gene3D" id="2.70.70.10">
    <property type="entry name" value="Glucose Permease (Domain IIA)"/>
    <property type="match status" value="1"/>
</dbReference>
<name>A0A8D5UHK2_9BACL</name>
<dbReference type="EMBL" id="AP024601">
    <property type="protein sequence ID" value="BCU83284.1"/>
    <property type="molecule type" value="Genomic_DNA"/>
</dbReference>
<feature type="domain" description="LysM" evidence="1">
    <location>
        <begin position="123"/>
        <end position="168"/>
    </location>
</feature>
<keyword evidence="3" id="KW-1185">Reference proteome</keyword>
<dbReference type="PANTHER" id="PTHR21666">
    <property type="entry name" value="PEPTIDASE-RELATED"/>
    <property type="match status" value="1"/>
</dbReference>
<dbReference type="SUPFAM" id="SSF54106">
    <property type="entry name" value="LysM domain"/>
    <property type="match status" value="2"/>
</dbReference>
<proteinExistence type="predicted"/>
<reference evidence="2" key="1">
    <citation type="journal article" date="2013" name="Int. J. Syst. Evol. Microbiol.">
        <title>Polycladomyces abyssicola gen. nov., sp. nov., a thermophilic filamentous bacterium isolated from hemipelagic sediment.</title>
        <authorList>
            <person name="Tsubouchi T."/>
            <person name="Shimane Y."/>
            <person name="Mori K."/>
            <person name="Usui K."/>
            <person name="Hiraki T."/>
            <person name="Tame A."/>
            <person name="Uematsu K."/>
            <person name="Maruyama T."/>
            <person name="Hatada Y."/>
        </authorList>
    </citation>
    <scope>NUCLEOTIDE SEQUENCE</scope>
    <source>
        <strain evidence="2">JIR-001</strain>
    </source>
</reference>
<dbReference type="PANTHER" id="PTHR21666:SF270">
    <property type="entry name" value="MUREIN HYDROLASE ACTIVATOR ENVC"/>
    <property type="match status" value="1"/>
</dbReference>
<dbReference type="CDD" id="cd00118">
    <property type="entry name" value="LysM"/>
    <property type="match status" value="1"/>
</dbReference>
<protein>
    <submittedName>
        <fullName evidence="2">Peptidase M23</fullName>
    </submittedName>
</protein>
<feature type="domain" description="LysM" evidence="1">
    <location>
        <begin position="74"/>
        <end position="118"/>
    </location>
</feature>
<dbReference type="InterPro" id="IPR036779">
    <property type="entry name" value="LysM_dom_sf"/>
</dbReference>
<gene>
    <name evidence="2" type="ORF">JIR001_30670</name>
</gene>
<organism evidence="2 3">
    <name type="scientific">Polycladomyces abyssicola</name>
    <dbReference type="NCBI Taxonomy" id="1125966"/>
    <lineage>
        <taxon>Bacteria</taxon>
        <taxon>Bacillati</taxon>
        <taxon>Bacillota</taxon>
        <taxon>Bacilli</taxon>
        <taxon>Bacillales</taxon>
        <taxon>Thermoactinomycetaceae</taxon>
        <taxon>Polycladomyces</taxon>
    </lineage>
</organism>
<dbReference type="RefSeq" id="WP_212773523.1">
    <property type="nucleotide sequence ID" value="NZ_AP024601.1"/>
</dbReference>
<dbReference type="InterPro" id="IPR016047">
    <property type="entry name" value="M23ase_b-sheet_dom"/>
</dbReference>
<dbReference type="InterPro" id="IPR050570">
    <property type="entry name" value="Cell_wall_metabolism_enzyme"/>
</dbReference>
<reference evidence="2" key="2">
    <citation type="journal article" date="2021" name="Microbiol. Resour. Announc.">
        <title>Complete Genome Sequence of Polycladomyces abyssicola JIR-001T, Isolated from Hemipelagic Sediment in Deep Seawater.</title>
        <authorList>
            <person name="Tsubouchi T."/>
            <person name="Kaneko Y."/>
        </authorList>
    </citation>
    <scope>NUCLEOTIDE SEQUENCE</scope>
    <source>
        <strain evidence="2">JIR-001</strain>
    </source>
</reference>
<dbReference type="CDD" id="cd12797">
    <property type="entry name" value="M23_peptidase"/>
    <property type="match status" value="1"/>
</dbReference>
<dbReference type="Pfam" id="PF01476">
    <property type="entry name" value="LysM"/>
    <property type="match status" value="2"/>
</dbReference>
<dbReference type="Proteomes" id="UP000677436">
    <property type="component" value="Chromosome"/>
</dbReference>
<dbReference type="KEGG" id="pabs:JIR001_30670"/>
<dbReference type="InterPro" id="IPR018392">
    <property type="entry name" value="LysM"/>
</dbReference>
<dbReference type="SUPFAM" id="SSF51261">
    <property type="entry name" value="Duplicated hybrid motif"/>
    <property type="match status" value="1"/>
</dbReference>
<evidence type="ECO:0000259" key="1">
    <source>
        <dbReference type="PROSITE" id="PS51782"/>
    </source>
</evidence>
<dbReference type="Gene3D" id="3.10.350.10">
    <property type="entry name" value="LysM domain"/>
    <property type="match status" value="2"/>
</dbReference>
<evidence type="ECO:0000313" key="3">
    <source>
        <dbReference type="Proteomes" id="UP000677436"/>
    </source>
</evidence>
<accession>A0A8D5UHK2</accession>
<dbReference type="PROSITE" id="PS51782">
    <property type="entry name" value="LYSM"/>
    <property type="match status" value="2"/>
</dbReference>
<dbReference type="SMART" id="SM00257">
    <property type="entry name" value="LysM"/>
    <property type="match status" value="2"/>
</dbReference>
<sequence length="329" mass="36547">MQGKTAWLASSLSIATAGWMMGDTQTAHAAMDLQPKTPQWAKEHVAQQALFQYLSPIVTIAQGNLAAQEELQPLLYEVKDRDTLYNISKQYGLPFERVALFNRLPDANRLNVGQKLKLPLSKKWIRVQEGQTLKKLAEQFKTTPDVIAKLNPHVDLSVEVYVGQVLAMPIQLKVPSPPVERTSVRVPVKSKSGVQLAKRSIAAQGVISFRWPVVGQITSRFGWRNGRMHTGIDIWNEQRERCVIHSAWGGIVTRAGYANGYGNLVTIDHGNGWVTYYAHLSRITVAKGQFLETGSPLGYMGQTGHATGVHLHFEVRRGDKPIDPLSVLP</sequence>
<dbReference type="InterPro" id="IPR011055">
    <property type="entry name" value="Dup_hybrid_motif"/>
</dbReference>
<evidence type="ECO:0000313" key="2">
    <source>
        <dbReference type="EMBL" id="BCU83284.1"/>
    </source>
</evidence>